<gene>
    <name evidence="1" type="ORF">LY89DRAFT_740823</name>
</gene>
<evidence type="ECO:0000313" key="1">
    <source>
        <dbReference type="EMBL" id="KUJ09751.1"/>
    </source>
</evidence>
<reference evidence="1 2" key="1">
    <citation type="submission" date="2015-10" db="EMBL/GenBank/DDBJ databases">
        <title>Full genome of DAOMC 229536 Phialocephala scopiformis, a fungal endophyte of spruce producing the potent anti-insectan compound rugulosin.</title>
        <authorList>
            <consortium name="DOE Joint Genome Institute"/>
            <person name="Walker A.K."/>
            <person name="Frasz S.L."/>
            <person name="Seifert K.A."/>
            <person name="Miller J.D."/>
            <person name="Mondo S.J."/>
            <person name="Labutti K."/>
            <person name="Lipzen A."/>
            <person name="Dockter R."/>
            <person name="Kennedy M."/>
            <person name="Grigoriev I.V."/>
            <person name="Spatafora J.W."/>
        </authorList>
    </citation>
    <scope>NUCLEOTIDE SEQUENCE [LARGE SCALE GENOMIC DNA]</scope>
    <source>
        <strain evidence="1 2">CBS 120377</strain>
    </source>
</reference>
<name>A0A132BBI9_MOLSC</name>
<dbReference type="InParanoid" id="A0A132BBI9"/>
<sequence>METINAPESPGSAVTLIAPTSSSDATFIGMTIELRCMVYKLLLSNPLLSTPEPLDPGSRSQEVEYGLSPALLGVNRQINAEASDWLYGQNKFYMLCKTHRKNTTAPSYEWNPYNGICLSPLTRWLQDTRSMIQATEDNKSAMRKVRYWRVTAAMELDSGQLSSLKLLRNISDFKIRLATQSDMPSSWSSAFKHYPHPHTPWPRMQKFPFGQVLEISNLVKSNEPVERIGDLYDNLLAYARTFEQFQPYKKAMGLTQPDIWHGRELVWYPRNSLSTALRPVLSTKKLEWLQFLDRNLPFQDRNSFHDAHLHPVEAGLLACRHASEFDDMALFKTRRARVIQYLEKHYERVVGASSAITKFMEDQHAGGSLGGSDNEDERCKAGLVLLREYQDAFIRDFLPWIKENIDKYTGWDTFFEQYHCETKDLLRRAQEMIKGKAYCEFLPIFNQVVQLLDKDFIEMQEARQKLFEWDVTDRRCDIDVDLGRFVEGRSRW</sequence>
<dbReference type="RefSeq" id="XP_018064106.1">
    <property type="nucleotide sequence ID" value="XM_018220641.1"/>
</dbReference>
<dbReference type="GeneID" id="28830367"/>
<protein>
    <submittedName>
        <fullName evidence="1">Uncharacterized protein</fullName>
    </submittedName>
</protein>
<dbReference type="KEGG" id="psco:LY89DRAFT_740823"/>
<proteinExistence type="predicted"/>
<organism evidence="1 2">
    <name type="scientific">Mollisia scopiformis</name>
    <name type="common">Conifer needle endophyte fungus</name>
    <name type="synonym">Phialocephala scopiformis</name>
    <dbReference type="NCBI Taxonomy" id="149040"/>
    <lineage>
        <taxon>Eukaryota</taxon>
        <taxon>Fungi</taxon>
        <taxon>Dikarya</taxon>
        <taxon>Ascomycota</taxon>
        <taxon>Pezizomycotina</taxon>
        <taxon>Leotiomycetes</taxon>
        <taxon>Helotiales</taxon>
        <taxon>Mollisiaceae</taxon>
        <taxon>Mollisia</taxon>
    </lineage>
</organism>
<dbReference type="EMBL" id="KQ947431">
    <property type="protein sequence ID" value="KUJ09751.1"/>
    <property type="molecule type" value="Genomic_DNA"/>
</dbReference>
<evidence type="ECO:0000313" key="2">
    <source>
        <dbReference type="Proteomes" id="UP000070700"/>
    </source>
</evidence>
<dbReference type="AlphaFoldDB" id="A0A132BBI9"/>
<dbReference type="Proteomes" id="UP000070700">
    <property type="component" value="Unassembled WGS sequence"/>
</dbReference>
<keyword evidence="2" id="KW-1185">Reference proteome</keyword>
<dbReference type="OrthoDB" id="2951834at2759"/>
<accession>A0A132BBI9</accession>